<reference evidence="2 3" key="1">
    <citation type="submission" date="2023-12" db="EMBL/GenBank/DDBJ databases">
        <title>Genome sequencing and assembly of bacterial species from a model synthetic community.</title>
        <authorList>
            <person name="Hogle S.L."/>
        </authorList>
    </citation>
    <scope>NUCLEOTIDE SEQUENCE [LARGE SCALE GENOMIC DNA]</scope>
    <source>
        <strain evidence="2 3">HAMBI_3031</strain>
    </source>
</reference>
<proteinExistence type="predicted"/>
<dbReference type="PROSITE" id="PS51257">
    <property type="entry name" value="PROKAR_LIPOPROTEIN"/>
    <property type="match status" value="1"/>
</dbReference>
<evidence type="ECO:0000313" key="2">
    <source>
        <dbReference type="EMBL" id="WQD39681.1"/>
    </source>
</evidence>
<keyword evidence="3" id="KW-1185">Reference proteome</keyword>
<dbReference type="EMBL" id="CP139960">
    <property type="protein sequence ID" value="WQD39681.1"/>
    <property type="molecule type" value="Genomic_DNA"/>
</dbReference>
<dbReference type="RefSeq" id="WP_114789102.1">
    <property type="nucleotide sequence ID" value="NZ_CP139960.1"/>
</dbReference>
<evidence type="ECO:0000313" key="3">
    <source>
        <dbReference type="Proteomes" id="UP001325680"/>
    </source>
</evidence>
<gene>
    <name evidence="2" type="ORF">U0035_05910</name>
</gene>
<name>A0ABZ0W938_9BACT</name>
<dbReference type="Proteomes" id="UP001325680">
    <property type="component" value="Chromosome"/>
</dbReference>
<sequence length="333" mass="37042">MRIKFFRKKNFWSFLAVTGLLALIIACSTDIVSVDQPSEADAGSNLTVTVNCKIDAAGTNLGKTLVVGFLVPKSWNAAQHTSVFYTCIPMGANNEKMSLMPVSEKETTSQIPWADALMQDKRYALMGNIVNDMEWVVFRSTKTYDINSSITFEVKLVTKTGAQNMLVNLGYFVGNTSNGLEAPGNDKFHDGRYARLTVTNGTGDLIDFVNPQIAMMELAKATDNDIQTIFYDGDLVETPLSSESKIYLCAKAYTATGEVIERCGKTQDFAFKPTPGINKFRFDFWPRSFFGLHQNQSIQRMEYFLTDAANAKKIGYGGSTSDNEPFRFTFNCE</sequence>
<feature type="chain" id="PRO_5047274640" evidence="1">
    <location>
        <begin position="29"/>
        <end position="333"/>
    </location>
</feature>
<keyword evidence="1" id="KW-0732">Signal</keyword>
<accession>A0ABZ0W938</accession>
<evidence type="ECO:0000256" key="1">
    <source>
        <dbReference type="SAM" id="SignalP"/>
    </source>
</evidence>
<dbReference type="InterPro" id="IPR032522">
    <property type="entry name" value="DUF4961"/>
</dbReference>
<organism evidence="2 3">
    <name type="scientific">Niabella yanshanensis</name>
    <dbReference type="NCBI Taxonomy" id="577386"/>
    <lineage>
        <taxon>Bacteria</taxon>
        <taxon>Pseudomonadati</taxon>
        <taxon>Bacteroidota</taxon>
        <taxon>Chitinophagia</taxon>
        <taxon>Chitinophagales</taxon>
        <taxon>Chitinophagaceae</taxon>
        <taxon>Niabella</taxon>
    </lineage>
</organism>
<protein>
    <submittedName>
        <fullName evidence="2">DUF4961 domain-containing protein</fullName>
    </submittedName>
</protein>
<feature type="signal peptide" evidence="1">
    <location>
        <begin position="1"/>
        <end position="28"/>
    </location>
</feature>
<dbReference type="Pfam" id="PF16328">
    <property type="entry name" value="DUF4961"/>
    <property type="match status" value="1"/>
</dbReference>